<dbReference type="HOGENOM" id="CLU_086356_3_4_7"/>
<dbReference type="InterPro" id="IPR055348">
    <property type="entry name" value="DctQ"/>
</dbReference>
<evidence type="ECO:0000256" key="1">
    <source>
        <dbReference type="ARBA" id="ARBA00004429"/>
    </source>
</evidence>
<keyword evidence="5 9" id="KW-0812">Transmembrane</keyword>
<dbReference type="OrthoDB" id="6363908at2"/>
<keyword evidence="7 9" id="KW-0472">Membrane</keyword>
<dbReference type="GO" id="GO:0015740">
    <property type="term" value="P:C4-dicarboxylate transport"/>
    <property type="evidence" value="ECO:0007669"/>
    <property type="project" value="TreeGrafter"/>
</dbReference>
<gene>
    <name evidence="11" type="ordered locus">Sfum_2907</name>
</gene>
<dbReference type="Proteomes" id="UP000001784">
    <property type="component" value="Chromosome"/>
</dbReference>
<dbReference type="GO" id="GO:0005886">
    <property type="term" value="C:plasma membrane"/>
    <property type="evidence" value="ECO:0007669"/>
    <property type="project" value="UniProtKB-SubCell"/>
</dbReference>
<keyword evidence="3" id="KW-1003">Cell membrane</keyword>
<feature type="domain" description="Tripartite ATP-independent periplasmic transporters DctQ component" evidence="10">
    <location>
        <begin position="33"/>
        <end position="163"/>
    </location>
</feature>
<dbReference type="PANTHER" id="PTHR35011:SF2">
    <property type="entry name" value="2,3-DIKETO-L-GULONATE TRAP TRANSPORTER SMALL PERMEASE PROTEIN YIAM"/>
    <property type="match status" value="1"/>
</dbReference>
<evidence type="ECO:0000313" key="12">
    <source>
        <dbReference type="Proteomes" id="UP000001784"/>
    </source>
</evidence>
<reference evidence="11 12" key="1">
    <citation type="submission" date="2006-10" db="EMBL/GenBank/DDBJ databases">
        <title>Complete sequence of Syntrophobacter fumaroxidans MPOB.</title>
        <authorList>
            <consortium name="US DOE Joint Genome Institute"/>
            <person name="Copeland A."/>
            <person name="Lucas S."/>
            <person name="Lapidus A."/>
            <person name="Barry K."/>
            <person name="Detter J.C."/>
            <person name="Glavina del Rio T."/>
            <person name="Hammon N."/>
            <person name="Israni S."/>
            <person name="Pitluck S."/>
            <person name="Goltsman E.G."/>
            <person name="Martinez M."/>
            <person name="Schmutz J."/>
            <person name="Larimer F."/>
            <person name="Land M."/>
            <person name="Hauser L."/>
            <person name="Kyrpides N."/>
            <person name="Kim E."/>
            <person name="Boone D.R."/>
            <person name="Brockman F."/>
            <person name="Culley D."/>
            <person name="Ferry J."/>
            <person name="Gunsalus R."/>
            <person name="McInerney M.J."/>
            <person name="Morrison M."/>
            <person name="Plugge C."/>
            <person name="Rohlin L."/>
            <person name="Scholten J."/>
            <person name="Sieber J."/>
            <person name="Stams A.J.M."/>
            <person name="Worm P."/>
            <person name="Henstra A.M."/>
            <person name="Richardson P."/>
        </authorList>
    </citation>
    <scope>NUCLEOTIDE SEQUENCE [LARGE SCALE GENOMIC DNA]</scope>
    <source>
        <strain evidence="12">DSM 10017 / MPOB</strain>
    </source>
</reference>
<dbReference type="STRING" id="335543.Sfum_2907"/>
<dbReference type="EMBL" id="CP000478">
    <property type="protein sequence ID" value="ABK18584.1"/>
    <property type="molecule type" value="Genomic_DNA"/>
</dbReference>
<feature type="transmembrane region" description="Helical" evidence="9">
    <location>
        <begin position="23"/>
        <end position="44"/>
    </location>
</feature>
<feature type="transmembrane region" description="Helical" evidence="9">
    <location>
        <begin position="95"/>
        <end position="116"/>
    </location>
</feature>
<dbReference type="InterPro" id="IPR007387">
    <property type="entry name" value="TRAP_DctQ"/>
</dbReference>
<evidence type="ECO:0000256" key="6">
    <source>
        <dbReference type="ARBA" id="ARBA00022989"/>
    </source>
</evidence>
<organism evidence="11 12">
    <name type="scientific">Syntrophobacter fumaroxidans (strain DSM 10017 / MPOB)</name>
    <dbReference type="NCBI Taxonomy" id="335543"/>
    <lineage>
        <taxon>Bacteria</taxon>
        <taxon>Pseudomonadati</taxon>
        <taxon>Thermodesulfobacteriota</taxon>
        <taxon>Syntrophobacteria</taxon>
        <taxon>Syntrophobacterales</taxon>
        <taxon>Syntrophobacteraceae</taxon>
        <taxon>Syntrophobacter</taxon>
    </lineage>
</organism>
<evidence type="ECO:0000256" key="4">
    <source>
        <dbReference type="ARBA" id="ARBA00022519"/>
    </source>
</evidence>
<evidence type="ECO:0000256" key="5">
    <source>
        <dbReference type="ARBA" id="ARBA00022692"/>
    </source>
</evidence>
<proteinExistence type="inferred from homology"/>
<name>A0LMD2_SYNFM</name>
<evidence type="ECO:0000259" key="10">
    <source>
        <dbReference type="Pfam" id="PF04290"/>
    </source>
</evidence>
<accession>A0LMD2</accession>
<comment type="similarity">
    <text evidence="8">Belongs to the TRAP transporter small permease family.</text>
</comment>
<dbReference type="PANTHER" id="PTHR35011">
    <property type="entry name" value="2,3-DIKETO-L-GULONATE TRAP TRANSPORTER SMALL PERMEASE PROTEIN YIAM"/>
    <property type="match status" value="1"/>
</dbReference>
<dbReference type="Pfam" id="PF04290">
    <property type="entry name" value="DctQ"/>
    <property type="match status" value="1"/>
</dbReference>
<dbReference type="RefSeq" id="WP_011699748.1">
    <property type="nucleotide sequence ID" value="NC_008554.1"/>
</dbReference>
<sequence>MECNPPGDMNRPRTKIPLKIEENVAGIILGLLAFITFANVVVRYLTNFSFAFTEEFSIFLMVAMALLGSSSLMAKSGHLNITYFVDFLSPGKRRAVVMGATAVTAFTFLLLAILGGRMAWDEYRFEVTSPGLGIPTWVYTMWLPILSAAITGRAIGVIIRLRREKS</sequence>
<feature type="transmembrane region" description="Helical" evidence="9">
    <location>
        <begin position="56"/>
        <end position="74"/>
    </location>
</feature>
<keyword evidence="4" id="KW-0997">Cell inner membrane</keyword>
<protein>
    <submittedName>
        <fullName evidence="11">Tripartite ATP-independent periplasmic transporter, DctQ component</fullName>
    </submittedName>
</protein>
<feature type="transmembrane region" description="Helical" evidence="9">
    <location>
        <begin position="136"/>
        <end position="159"/>
    </location>
</feature>
<dbReference type="KEGG" id="sfu:Sfum_2907"/>
<evidence type="ECO:0000256" key="2">
    <source>
        <dbReference type="ARBA" id="ARBA00022448"/>
    </source>
</evidence>
<comment type="subcellular location">
    <subcellularLocation>
        <location evidence="1">Cell inner membrane</location>
        <topology evidence="1">Multi-pass membrane protein</topology>
    </subcellularLocation>
</comment>
<keyword evidence="6 9" id="KW-1133">Transmembrane helix</keyword>
<dbReference type="InParanoid" id="A0LMD2"/>
<dbReference type="GO" id="GO:0022857">
    <property type="term" value="F:transmembrane transporter activity"/>
    <property type="evidence" value="ECO:0007669"/>
    <property type="project" value="TreeGrafter"/>
</dbReference>
<evidence type="ECO:0000256" key="9">
    <source>
        <dbReference type="SAM" id="Phobius"/>
    </source>
</evidence>
<dbReference type="AlphaFoldDB" id="A0LMD2"/>
<evidence type="ECO:0000256" key="3">
    <source>
        <dbReference type="ARBA" id="ARBA00022475"/>
    </source>
</evidence>
<keyword evidence="2" id="KW-0813">Transport</keyword>
<keyword evidence="12" id="KW-1185">Reference proteome</keyword>
<evidence type="ECO:0000256" key="7">
    <source>
        <dbReference type="ARBA" id="ARBA00023136"/>
    </source>
</evidence>
<evidence type="ECO:0000256" key="8">
    <source>
        <dbReference type="ARBA" id="ARBA00038436"/>
    </source>
</evidence>
<dbReference type="eggNOG" id="COG3090">
    <property type="taxonomic scope" value="Bacteria"/>
</dbReference>
<evidence type="ECO:0000313" key="11">
    <source>
        <dbReference type="EMBL" id="ABK18584.1"/>
    </source>
</evidence>